<dbReference type="PROSITE" id="PS51332">
    <property type="entry name" value="B12_BINDING"/>
    <property type="match status" value="1"/>
</dbReference>
<organism evidence="7 8">
    <name type="scientific">Janthinobacterium lividum</name>
    <dbReference type="NCBI Taxonomy" id="29581"/>
    <lineage>
        <taxon>Bacteria</taxon>
        <taxon>Pseudomonadati</taxon>
        <taxon>Pseudomonadota</taxon>
        <taxon>Betaproteobacteria</taxon>
        <taxon>Burkholderiales</taxon>
        <taxon>Oxalobacteraceae</taxon>
        <taxon>Janthinobacterium</taxon>
    </lineage>
</organism>
<evidence type="ECO:0000313" key="8">
    <source>
        <dbReference type="Proteomes" id="UP000182489"/>
    </source>
</evidence>
<sequence>MHSTFFWHASKPPGMDTDLQPTSAFSISDVERDTGLAKETLRVWERRYAFPQPQRDAFGERSYPAEQVQKLRMVKRLLDLGFRPGKIMQHSTVQLQQLASAGSAAPSTPAPQLEHYLSLCRGHQMAELGDALRQALAVLGLKAFTIDVIAPLTGMVGEAWACGDLAVYEEHLYSETLQTVMRHAIFSLPQASSPSTRTPRIVLSTLPQERHGLGLLMAEALCAAAGAHCMSLGVETPLTDIVAAARAQRADIVALSFSSASKQRQTRDSLQQLHASLPPEMELWAGGRSPVLYKQPPAFLHVLDLRQVEESIADWRRRHQALALQTH</sequence>
<dbReference type="PANTHER" id="PTHR30204:SF69">
    <property type="entry name" value="MERR-FAMILY TRANSCRIPTIONAL REGULATOR"/>
    <property type="match status" value="1"/>
</dbReference>
<accession>A0AB38CFX3</accession>
<dbReference type="PANTHER" id="PTHR30204">
    <property type="entry name" value="REDOX-CYCLING DRUG-SENSING TRANSCRIPTIONAL ACTIVATOR SOXR"/>
    <property type="match status" value="1"/>
</dbReference>
<dbReference type="SUPFAM" id="SSF46955">
    <property type="entry name" value="Putative DNA-binding domain"/>
    <property type="match status" value="1"/>
</dbReference>
<evidence type="ECO:0000256" key="3">
    <source>
        <dbReference type="ARBA" id="ARBA00023125"/>
    </source>
</evidence>
<evidence type="ECO:0000259" key="5">
    <source>
        <dbReference type="PROSITE" id="PS50937"/>
    </source>
</evidence>
<evidence type="ECO:0000313" key="7">
    <source>
        <dbReference type="EMBL" id="SFY25805.1"/>
    </source>
</evidence>
<dbReference type="AlphaFoldDB" id="A0AB38CFX3"/>
<comment type="caution">
    <text evidence="7">The sequence shown here is derived from an EMBL/GenBank/DDBJ whole genome shotgun (WGS) entry which is preliminary data.</text>
</comment>
<dbReference type="Proteomes" id="UP000182489">
    <property type="component" value="Unassembled WGS sequence"/>
</dbReference>
<dbReference type="InterPro" id="IPR003759">
    <property type="entry name" value="Cbl-bd_cap"/>
</dbReference>
<dbReference type="InterPro" id="IPR009061">
    <property type="entry name" value="DNA-bd_dom_put_sf"/>
</dbReference>
<dbReference type="SMART" id="SM00422">
    <property type="entry name" value="HTH_MERR"/>
    <property type="match status" value="1"/>
</dbReference>
<protein>
    <submittedName>
        <fullName evidence="7">B12 binding domain-containing protein</fullName>
    </submittedName>
</protein>
<dbReference type="Pfam" id="PF02310">
    <property type="entry name" value="B12-binding"/>
    <property type="match status" value="1"/>
</dbReference>
<evidence type="ECO:0000256" key="2">
    <source>
        <dbReference type="ARBA" id="ARBA00023015"/>
    </source>
</evidence>
<dbReference type="PROSITE" id="PS50937">
    <property type="entry name" value="HTH_MERR_2"/>
    <property type="match status" value="1"/>
</dbReference>
<evidence type="ECO:0000256" key="1">
    <source>
        <dbReference type="ARBA" id="ARBA00022491"/>
    </source>
</evidence>
<dbReference type="Pfam" id="PF13411">
    <property type="entry name" value="MerR_1"/>
    <property type="match status" value="1"/>
</dbReference>
<dbReference type="Pfam" id="PF02607">
    <property type="entry name" value="B12-binding_2"/>
    <property type="match status" value="1"/>
</dbReference>
<gene>
    <name evidence="7" type="ORF">SAMN03097694_5416</name>
</gene>
<dbReference type="InterPro" id="IPR006158">
    <property type="entry name" value="Cobalamin-bd"/>
</dbReference>
<dbReference type="GO" id="GO:0003700">
    <property type="term" value="F:DNA-binding transcription factor activity"/>
    <property type="evidence" value="ECO:0007669"/>
    <property type="project" value="InterPro"/>
</dbReference>
<dbReference type="EMBL" id="FPKH01000008">
    <property type="protein sequence ID" value="SFY25805.1"/>
    <property type="molecule type" value="Genomic_DNA"/>
</dbReference>
<dbReference type="GO" id="GO:0031419">
    <property type="term" value="F:cobalamin binding"/>
    <property type="evidence" value="ECO:0007669"/>
    <property type="project" value="InterPro"/>
</dbReference>
<feature type="domain" description="HTH merR-type" evidence="5">
    <location>
        <begin position="24"/>
        <end position="82"/>
    </location>
</feature>
<name>A0AB38CFX3_9BURK</name>
<dbReference type="SUPFAM" id="SSF52242">
    <property type="entry name" value="Cobalamin (vitamin B12)-binding domain"/>
    <property type="match status" value="1"/>
</dbReference>
<dbReference type="CDD" id="cd01104">
    <property type="entry name" value="HTH_MlrA-CarA"/>
    <property type="match status" value="1"/>
</dbReference>
<dbReference type="Gene3D" id="3.40.50.280">
    <property type="entry name" value="Cobalamin-binding domain"/>
    <property type="match status" value="1"/>
</dbReference>
<evidence type="ECO:0000256" key="4">
    <source>
        <dbReference type="ARBA" id="ARBA00023163"/>
    </source>
</evidence>
<keyword evidence="4" id="KW-0804">Transcription</keyword>
<dbReference type="GO" id="GO:0003677">
    <property type="term" value="F:DNA binding"/>
    <property type="evidence" value="ECO:0007669"/>
    <property type="project" value="UniProtKB-KW"/>
</dbReference>
<proteinExistence type="predicted"/>
<keyword evidence="3" id="KW-0238">DNA-binding</keyword>
<dbReference type="InterPro" id="IPR000551">
    <property type="entry name" value="MerR-type_HTH_dom"/>
</dbReference>
<dbReference type="InterPro" id="IPR047057">
    <property type="entry name" value="MerR_fam"/>
</dbReference>
<dbReference type="Gene3D" id="1.10.1240.10">
    <property type="entry name" value="Methionine synthase domain"/>
    <property type="match status" value="1"/>
</dbReference>
<evidence type="ECO:0000259" key="6">
    <source>
        <dbReference type="PROSITE" id="PS51332"/>
    </source>
</evidence>
<dbReference type="Gene3D" id="1.10.1660.10">
    <property type="match status" value="1"/>
</dbReference>
<keyword evidence="1" id="KW-0678">Repressor</keyword>
<dbReference type="InterPro" id="IPR036724">
    <property type="entry name" value="Cobalamin-bd_sf"/>
</dbReference>
<feature type="domain" description="B12-binding" evidence="6">
    <location>
        <begin position="198"/>
        <end position="326"/>
    </location>
</feature>
<dbReference type="InterPro" id="IPR036594">
    <property type="entry name" value="Meth_synthase_dom"/>
</dbReference>
<reference evidence="7 8" key="1">
    <citation type="submission" date="2016-11" db="EMBL/GenBank/DDBJ databases">
        <authorList>
            <person name="Varghese N."/>
            <person name="Submissions S."/>
        </authorList>
    </citation>
    <scope>NUCLEOTIDE SEQUENCE [LARGE SCALE GENOMIC DNA]</scope>
    <source>
        <strain evidence="7 8">NFR18</strain>
    </source>
</reference>
<keyword evidence="2" id="KW-0805">Transcription regulation</keyword>
<dbReference type="GO" id="GO:0046872">
    <property type="term" value="F:metal ion binding"/>
    <property type="evidence" value="ECO:0007669"/>
    <property type="project" value="InterPro"/>
</dbReference>